<dbReference type="KEGG" id="vg:10323573"/>
<protein>
    <submittedName>
        <fullName evidence="2">Uncharacterized protein</fullName>
    </submittedName>
</protein>
<sequence>MNIGLFLYGFGVGILAESVHDMKTKMGIYIILILSIILSYFYLPK</sequence>
<organism evidence="2 3">
    <name type="scientific">Aeromonas phage 65</name>
    <dbReference type="NCBI Taxonomy" id="2919549"/>
    <lineage>
        <taxon>Viruses</taxon>
        <taxon>Duplodnaviria</taxon>
        <taxon>Heunggongvirae</taxon>
        <taxon>Uroviricota</taxon>
        <taxon>Caudoviricetes</taxon>
        <taxon>Pantevenvirales</taxon>
        <taxon>Straboviridae</taxon>
        <taxon>Emmerichvirinae</taxon>
        <taxon>Ishigurovirus</taxon>
        <taxon>Ishigurovirus osborne</taxon>
    </lineage>
</organism>
<keyword evidence="1" id="KW-0472">Membrane</keyword>
<dbReference type="RefSeq" id="YP_004301133.1">
    <property type="nucleotide sequence ID" value="NC_015251.1"/>
</dbReference>
<reference evidence="2 3" key="1">
    <citation type="journal article" date="2010" name="Virol. J.">
        <title>Genomes of the T4-related bacteriophages as windows on microbial genome evolution.</title>
        <authorList>
            <person name="Petrov V.M."/>
            <person name="Ratnayaka S."/>
            <person name="Nolan J.M."/>
            <person name="Miller E.S."/>
            <person name="Karam J.D."/>
        </authorList>
    </citation>
    <scope>NUCLEOTIDE SEQUENCE [LARGE SCALE GENOMIC DNA]</scope>
</reference>
<accession>E5DSD0</accession>
<keyword evidence="1" id="KW-1133">Transmembrane helix</keyword>
<name>E5DSD0_9CAUD</name>
<dbReference type="Proteomes" id="UP000008727">
    <property type="component" value="Segment"/>
</dbReference>
<keyword evidence="3" id="KW-1185">Reference proteome</keyword>
<keyword evidence="1" id="KW-0812">Transmembrane</keyword>
<evidence type="ECO:0000256" key="1">
    <source>
        <dbReference type="SAM" id="Phobius"/>
    </source>
</evidence>
<gene>
    <name evidence="2" type="ORF">65p296</name>
</gene>
<evidence type="ECO:0000313" key="2">
    <source>
        <dbReference type="EMBL" id="ADQ53304.1"/>
    </source>
</evidence>
<proteinExistence type="predicted"/>
<dbReference type="EMBL" id="GU459069">
    <property type="protein sequence ID" value="ADQ53304.1"/>
    <property type="molecule type" value="Genomic_DNA"/>
</dbReference>
<feature type="transmembrane region" description="Helical" evidence="1">
    <location>
        <begin position="26"/>
        <end position="43"/>
    </location>
</feature>
<evidence type="ECO:0000313" key="3">
    <source>
        <dbReference type="Proteomes" id="UP000008727"/>
    </source>
</evidence>